<evidence type="ECO:0000313" key="2">
    <source>
        <dbReference type="EMBL" id="CAE8614492.1"/>
    </source>
</evidence>
<feature type="compositionally biased region" description="Polar residues" evidence="1">
    <location>
        <begin position="57"/>
        <end position="72"/>
    </location>
</feature>
<dbReference type="Proteomes" id="UP000654075">
    <property type="component" value="Unassembled WGS sequence"/>
</dbReference>
<evidence type="ECO:0000313" key="3">
    <source>
        <dbReference type="Proteomes" id="UP000654075"/>
    </source>
</evidence>
<comment type="caution">
    <text evidence="2">The sequence shown here is derived from an EMBL/GenBank/DDBJ whole genome shotgun (WGS) entry which is preliminary data.</text>
</comment>
<sequence>MTALRCQSSSGVPPTIPVRLHQTPRLRIVVKELPFWLLLATTANNNNYNNNNKKGNSLTKRTVHRQQQQSLPSLGGNYEQVDSCPGRLRISVFSTRRELWVQLVSLGAAINRQILAQRVTQSGRFFCGQQPTPPATPTTRRTRTTTTRTKTRTTTTRTPTTTTTTTTWAQIGPEWDRRSCNVPYCPEK</sequence>
<feature type="compositionally biased region" description="Low complexity" evidence="1">
    <location>
        <begin position="144"/>
        <end position="164"/>
    </location>
</feature>
<organism evidence="2 3">
    <name type="scientific">Polarella glacialis</name>
    <name type="common">Dinoflagellate</name>
    <dbReference type="NCBI Taxonomy" id="89957"/>
    <lineage>
        <taxon>Eukaryota</taxon>
        <taxon>Sar</taxon>
        <taxon>Alveolata</taxon>
        <taxon>Dinophyceae</taxon>
        <taxon>Suessiales</taxon>
        <taxon>Suessiaceae</taxon>
        <taxon>Polarella</taxon>
    </lineage>
</organism>
<protein>
    <submittedName>
        <fullName evidence="2">Uncharacterized protein</fullName>
    </submittedName>
</protein>
<reference evidence="2" key="1">
    <citation type="submission" date="2021-02" db="EMBL/GenBank/DDBJ databases">
        <authorList>
            <person name="Dougan E. K."/>
            <person name="Rhodes N."/>
            <person name="Thang M."/>
            <person name="Chan C."/>
        </authorList>
    </citation>
    <scope>NUCLEOTIDE SEQUENCE</scope>
</reference>
<dbReference type="AlphaFoldDB" id="A0A813FVR9"/>
<accession>A0A813FVR9</accession>
<name>A0A813FVR9_POLGL</name>
<dbReference type="EMBL" id="CAJNNV010025436">
    <property type="protein sequence ID" value="CAE8614492.1"/>
    <property type="molecule type" value="Genomic_DNA"/>
</dbReference>
<feature type="compositionally biased region" description="Low complexity" evidence="1">
    <location>
        <begin position="46"/>
        <end position="56"/>
    </location>
</feature>
<feature type="region of interest" description="Disordered" evidence="1">
    <location>
        <begin position="129"/>
        <end position="164"/>
    </location>
</feature>
<gene>
    <name evidence="2" type="ORF">PGLA1383_LOCUS32217</name>
</gene>
<proteinExistence type="predicted"/>
<keyword evidence="3" id="KW-1185">Reference proteome</keyword>
<feature type="region of interest" description="Disordered" evidence="1">
    <location>
        <begin position="46"/>
        <end position="78"/>
    </location>
</feature>
<evidence type="ECO:0000256" key="1">
    <source>
        <dbReference type="SAM" id="MobiDB-lite"/>
    </source>
</evidence>